<dbReference type="AlphaFoldDB" id="A0A1I0S5J0"/>
<keyword evidence="1" id="KW-0175">Coiled coil</keyword>
<keyword evidence="2" id="KW-0472">Membrane</keyword>
<dbReference type="Proteomes" id="UP000199310">
    <property type="component" value="Unassembled WGS sequence"/>
</dbReference>
<keyword evidence="2" id="KW-1133">Transmembrane helix</keyword>
<feature type="transmembrane region" description="Helical" evidence="2">
    <location>
        <begin position="126"/>
        <end position="144"/>
    </location>
</feature>
<evidence type="ECO:0000256" key="2">
    <source>
        <dbReference type="SAM" id="Phobius"/>
    </source>
</evidence>
<accession>A0A1I0S5J0</accession>
<dbReference type="EMBL" id="FOJG01000002">
    <property type="protein sequence ID" value="SEW50398.1"/>
    <property type="molecule type" value="Genomic_DNA"/>
</dbReference>
<feature type="coiled-coil region" evidence="1">
    <location>
        <begin position="47"/>
        <end position="94"/>
    </location>
</feature>
<dbReference type="RefSeq" id="WP_089897187.1">
    <property type="nucleotide sequence ID" value="NZ_FOJG01000002.1"/>
</dbReference>
<dbReference type="STRING" id="29529.SAMN04488122_3788"/>
<name>A0A1I0S5J0_9BACT</name>
<evidence type="ECO:0000313" key="3">
    <source>
        <dbReference type="EMBL" id="SEW50398.1"/>
    </source>
</evidence>
<proteinExistence type="predicted"/>
<protein>
    <recommendedName>
        <fullName evidence="5">DUF1640 domain-containing protein</fullName>
    </recommendedName>
</protein>
<gene>
    <name evidence="3" type="ORF">SAMN04488122_3788</name>
</gene>
<organism evidence="3 4">
    <name type="scientific">Chitinophaga arvensicola</name>
    <dbReference type="NCBI Taxonomy" id="29529"/>
    <lineage>
        <taxon>Bacteria</taxon>
        <taxon>Pseudomonadati</taxon>
        <taxon>Bacteroidota</taxon>
        <taxon>Chitinophagia</taxon>
        <taxon>Chitinophagales</taxon>
        <taxon>Chitinophagaceae</taxon>
        <taxon>Chitinophaga</taxon>
    </lineage>
</organism>
<sequence>MIGNLKLYDLFRKDLHLSDDKAMEVVNALDEHYERKSSSKIEQLATKAELQAVKSELKEEIHTIASRLDLMATKEELLNVKSELKEDIGKVRMEFKEDISKFRVEFKGELKDLENKLVKHTHSATIVQYVLLIGSIAALLRYAGVIR</sequence>
<evidence type="ECO:0000256" key="1">
    <source>
        <dbReference type="SAM" id="Coils"/>
    </source>
</evidence>
<reference evidence="4" key="1">
    <citation type="submission" date="2016-10" db="EMBL/GenBank/DDBJ databases">
        <authorList>
            <person name="Varghese N."/>
            <person name="Submissions S."/>
        </authorList>
    </citation>
    <scope>NUCLEOTIDE SEQUENCE [LARGE SCALE GENOMIC DNA]</scope>
    <source>
        <strain evidence="4">DSM 3695</strain>
    </source>
</reference>
<evidence type="ECO:0008006" key="5">
    <source>
        <dbReference type="Google" id="ProtNLM"/>
    </source>
</evidence>
<keyword evidence="2" id="KW-0812">Transmembrane</keyword>
<evidence type="ECO:0000313" key="4">
    <source>
        <dbReference type="Proteomes" id="UP000199310"/>
    </source>
</evidence>
<dbReference type="OrthoDB" id="680524at2"/>
<keyword evidence="4" id="KW-1185">Reference proteome</keyword>